<evidence type="ECO:0000259" key="2">
    <source>
        <dbReference type="PROSITE" id="PS51123"/>
    </source>
</evidence>
<dbReference type="PROSITE" id="PS51123">
    <property type="entry name" value="OMPA_2"/>
    <property type="match status" value="2"/>
</dbReference>
<dbReference type="InterPro" id="IPR036737">
    <property type="entry name" value="OmpA-like_sf"/>
</dbReference>
<dbReference type="CDD" id="cd07185">
    <property type="entry name" value="OmpA_C-like"/>
    <property type="match status" value="1"/>
</dbReference>
<dbReference type="OrthoDB" id="9782229at2"/>
<dbReference type="KEGG" id="fki:FK004_04270"/>
<dbReference type="PANTHER" id="PTHR30329:SF21">
    <property type="entry name" value="LIPOPROTEIN YIAD-RELATED"/>
    <property type="match status" value="1"/>
</dbReference>
<dbReference type="EMBL" id="CP020919">
    <property type="protein sequence ID" value="AWG24506.1"/>
    <property type="molecule type" value="Genomic_DNA"/>
</dbReference>
<gene>
    <name evidence="3" type="ORF">FK004_04270</name>
</gene>
<dbReference type="GO" id="GO:0016020">
    <property type="term" value="C:membrane"/>
    <property type="evidence" value="ECO:0007669"/>
    <property type="project" value="UniProtKB-UniRule"/>
</dbReference>
<accession>A0A2S1LLP6</accession>
<dbReference type="InterPro" id="IPR050330">
    <property type="entry name" value="Bact_OuterMem_StrucFunc"/>
</dbReference>
<evidence type="ECO:0000313" key="3">
    <source>
        <dbReference type="EMBL" id="AWG24506.1"/>
    </source>
</evidence>
<keyword evidence="1" id="KW-0472">Membrane</keyword>
<dbReference type="RefSeq" id="WP_108736142.1">
    <property type="nucleotide sequence ID" value="NZ_CP020919.1"/>
</dbReference>
<organism evidence="3 4">
    <name type="scientific">Flavobacterium kingsejongi</name>
    <dbReference type="NCBI Taxonomy" id="1678728"/>
    <lineage>
        <taxon>Bacteria</taxon>
        <taxon>Pseudomonadati</taxon>
        <taxon>Bacteroidota</taxon>
        <taxon>Flavobacteriia</taxon>
        <taxon>Flavobacteriales</taxon>
        <taxon>Flavobacteriaceae</taxon>
        <taxon>Flavobacterium</taxon>
    </lineage>
</organism>
<dbReference type="Pfam" id="PF00691">
    <property type="entry name" value="OmpA"/>
    <property type="match status" value="2"/>
</dbReference>
<sequence length="288" mass="32843">MLQKGLPFLFLLFQALANGQQLPEKLTLYFDYDSFQLSPAEHNKLTPYLAKQDSIANLFILAYCDDRGSLDYNIGLSQRRAENVAGLFTLNLLKQAQGKGEIATADHTKIQIENNRRRNRRADMVIQWKTYPKVLTPVFPENPALEPEIIVAPKTIQPEYTTLSATLKPGDRILMKGLAFKGGRSIVLKKSEKELDKIATFFIANPQLHFEIQGHVCCIDAATRDAYDEDTLKQNLSEARALMVYNYLLSKGIAKERMQYKGYGRQFPLRQGREQQNKRVEILITKSD</sequence>
<name>A0A2S1LLP6_9FLAO</name>
<keyword evidence="4" id="KW-1185">Reference proteome</keyword>
<evidence type="ECO:0000256" key="1">
    <source>
        <dbReference type="PROSITE-ProRule" id="PRU00473"/>
    </source>
</evidence>
<dbReference type="SUPFAM" id="SSF103088">
    <property type="entry name" value="OmpA-like"/>
    <property type="match status" value="2"/>
</dbReference>
<evidence type="ECO:0000313" key="4">
    <source>
        <dbReference type="Proteomes" id="UP000244677"/>
    </source>
</evidence>
<dbReference type="PANTHER" id="PTHR30329">
    <property type="entry name" value="STATOR ELEMENT OF FLAGELLAR MOTOR COMPLEX"/>
    <property type="match status" value="1"/>
</dbReference>
<feature type="domain" description="OmpA-like" evidence="2">
    <location>
        <begin position="167"/>
        <end position="288"/>
    </location>
</feature>
<proteinExistence type="predicted"/>
<protein>
    <recommendedName>
        <fullName evidence="2">OmpA-like domain-containing protein</fullName>
    </recommendedName>
</protein>
<dbReference type="AlphaFoldDB" id="A0A2S1LLP6"/>
<reference evidence="3 4" key="1">
    <citation type="submission" date="2017-04" db="EMBL/GenBank/DDBJ databases">
        <title>Complete genome sequence of Flavobacterium kingsejong AJ004.</title>
        <authorList>
            <person name="Lee P.C."/>
        </authorList>
    </citation>
    <scope>NUCLEOTIDE SEQUENCE [LARGE SCALE GENOMIC DNA]</scope>
    <source>
        <strain evidence="3 4">AJ004</strain>
    </source>
</reference>
<feature type="domain" description="OmpA-like" evidence="2">
    <location>
        <begin position="17"/>
        <end position="130"/>
    </location>
</feature>
<dbReference type="Gene3D" id="3.30.1330.60">
    <property type="entry name" value="OmpA-like domain"/>
    <property type="match status" value="2"/>
</dbReference>
<dbReference type="Proteomes" id="UP000244677">
    <property type="component" value="Chromosome"/>
</dbReference>
<dbReference type="InterPro" id="IPR006665">
    <property type="entry name" value="OmpA-like"/>
</dbReference>